<dbReference type="Pfam" id="PF01041">
    <property type="entry name" value="DegT_DnrJ_EryC1"/>
    <property type="match status" value="1"/>
</dbReference>
<proteinExistence type="inferred from homology"/>
<dbReference type="GO" id="GO:0008483">
    <property type="term" value="F:transaminase activity"/>
    <property type="evidence" value="ECO:0007669"/>
    <property type="project" value="UniProtKB-KW"/>
</dbReference>
<keyword evidence="5" id="KW-0808">Transferase</keyword>
<sequence>MEFPLIAPRPPRLSTLTDGLRRVEASGVFSNNGPEVQAFEREATAQLFGGVGGCLAVGNATLGLMLAIRQAVPARCGGAMPRAGTLALMPALTFAATAQAALWAGLTPLIGDIEPSYWISDPAQEEALLARHGDRVGVIVPYATFGTDLDLDRYAWLARRYDVGVVVDAAASLGTIDAVGRGFGTGAPFAIVYSMHATKTFAVAEGGLIHCGDADRIASLRAMANFGFDPSGSSGARSATLPGINAKLPEVIALMARAKLTEIDAVCEARTAIDAAYRAALPGFTMQAPAARRQASQFMPLLLPPALIGHRAAIVAALAADGVGVGHYFSPHIGEQPLFRDVAVIEPTPVADDIAARMLSLPITNAMTPADATEIAHRLVRAIERVVDAEMARMLVPHGTEHAVTQRAGDDVRTVVIGGGPAGTAMLTAASKQNRLVPLIEAGLVIVERGPRLGAGALGGYAIRSDTTAETFLSAVKDNPHPELAALAQHPAARLMERYIGELGAPLADTAPLLEATGERLATIVRAHGGSVLTGHEAQEVRRTADGRWATSVADGHGATRTILSDRIVVATGGYQTDEQVAAKRVAGMPLGVTAGRRLIRSDIVLRQGGIAAVQERLRACRAPRIAIVGASTSAIAAAVLLLKSQPGFAFGAGAITIVHRQPLKPFYPTIAAAHAEGFHDFDENDICPVSGFVLRLAGLRLESRELVLRMLSLGGRMPDPRVTTHRIAGDHDAAARAIIEGADLVIGALGYRPRCVPLIGVDGTPLSLAHHVGRPMVDRHCRLLDATDRPVPGAYGIGLSAGFVPWGRLGGEASFRGQANGLWLWQNDVGQMIVDQVLEPEARAVAA</sequence>
<organism evidence="5 6">
    <name type="scientific">Sphingomonas melonis</name>
    <dbReference type="NCBI Taxonomy" id="152682"/>
    <lineage>
        <taxon>Bacteria</taxon>
        <taxon>Pseudomonadati</taxon>
        <taxon>Pseudomonadota</taxon>
        <taxon>Alphaproteobacteria</taxon>
        <taxon>Sphingomonadales</taxon>
        <taxon>Sphingomonadaceae</taxon>
        <taxon>Sphingomonas</taxon>
    </lineage>
</organism>
<evidence type="ECO:0000313" key="6">
    <source>
        <dbReference type="Proteomes" id="UP000033203"/>
    </source>
</evidence>
<dbReference type="PRINTS" id="PR00368">
    <property type="entry name" value="FADPNR"/>
</dbReference>
<dbReference type="Proteomes" id="UP000033203">
    <property type="component" value="Unassembled WGS sequence"/>
</dbReference>
<dbReference type="SUPFAM" id="SSF53383">
    <property type="entry name" value="PLP-dependent transferases"/>
    <property type="match status" value="1"/>
</dbReference>
<comment type="similarity">
    <text evidence="2 3">Belongs to the DegT/DnrJ/EryC1 family.</text>
</comment>
<dbReference type="EMBL" id="JXTP01000062">
    <property type="protein sequence ID" value="KIU26757.1"/>
    <property type="molecule type" value="Genomic_DNA"/>
</dbReference>
<keyword evidence="1 3" id="KW-0663">Pyridoxal phosphate</keyword>
<dbReference type="InterPro" id="IPR015424">
    <property type="entry name" value="PyrdxlP-dep_Trfase"/>
</dbReference>
<comment type="caution">
    <text evidence="5">The sequence shown here is derived from an EMBL/GenBank/DDBJ whole genome shotgun (WGS) entry which is preliminary data.</text>
</comment>
<dbReference type="InterPro" id="IPR000653">
    <property type="entry name" value="DegT/StrS_aminotransferase"/>
</dbReference>
<dbReference type="PANTHER" id="PTHR30244:SF9">
    <property type="entry name" value="PROTEIN RV3402C"/>
    <property type="match status" value="1"/>
</dbReference>
<reference evidence="5 6" key="1">
    <citation type="submission" date="2015-01" db="EMBL/GenBank/DDBJ databases">
        <title>Genome of Sphingomonas taxi strain 30a.</title>
        <authorList>
            <person name="Eevers N."/>
            <person name="Van Hamme J."/>
            <person name="Bottos E."/>
            <person name="Weyens N."/>
            <person name="Vangronsveld J."/>
        </authorList>
    </citation>
    <scope>NUCLEOTIDE SEQUENCE [LARGE SCALE GENOMIC DNA]</scope>
    <source>
        <strain evidence="5 6">30a</strain>
    </source>
</reference>
<name>A0A0D1M7P5_9SPHN</name>
<dbReference type="GO" id="GO:0000271">
    <property type="term" value="P:polysaccharide biosynthetic process"/>
    <property type="evidence" value="ECO:0007669"/>
    <property type="project" value="TreeGrafter"/>
</dbReference>
<evidence type="ECO:0000256" key="3">
    <source>
        <dbReference type="RuleBase" id="RU004508"/>
    </source>
</evidence>
<dbReference type="SUPFAM" id="SSF51905">
    <property type="entry name" value="FAD/NAD(P)-binding domain"/>
    <property type="match status" value="1"/>
</dbReference>
<keyword evidence="5" id="KW-0032">Aminotransferase</keyword>
<feature type="domain" description="FAD/NAD(P)-binding" evidence="4">
    <location>
        <begin position="413"/>
        <end position="663"/>
    </location>
</feature>
<dbReference type="Gene3D" id="3.40.640.10">
    <property type="entry name" value="Type I PLP-dependent aspartate aminotransferase-like (Major domain)"/>
    <property type="match status" value="1"/>
</dbReference>
<dbReference type="Gene3D" id="3.50.50.60">
    <property type="entry name" value="FAD/NAD(P)-binding domain"/>
    <property type="match status" value="1"/>
</dbReference>
<evidence type="ECO:0000256" key="2">
    <source>
        <dbReference type="ARBA" id="ARBA00037999"/>
    </source>
</evidence>
<dbReference type="InterPro" id="IPR015421">
    <property type="entry name" value="PyrdxlP-dep_Trfase_major"/>
</dbReference>
<dbReference type="Pfam" id="PF07992">
    <property type="entry name" value="Pyr_redox_2"/>
    <property type="match status" value="1"/>
</dbReference>
<dbReference type="InterPro" id="IPR036188">
    <property type="entry name" value="FAD/NAD-bd_sf"/>
</dbReference>
<gene>
    <name evidence="5" type="ORF">SR41_12965</name>
</gene>
<dbReference type="AlphaFoldDB" id="A0A0D1M7P5"/>
<accession>A0A0D1M7P5</accession>
<dbReference type="GO" id="GO:0016491">
    <property type="term" value="F:oxidoreductase activity"/>
    <property type="evidence" value="ECO:0007669"/>
    <property type="project" value="InterPro"/>
</dbReference>
<dbReference type="PANTHER" id="PTHR30244">
    <property type="entry name" value="TRANSAMINASE"/>
    <property type="match status" value="1"/>
</dbReference>
<protein>
    <submittedName>
        <fullName evidence="5">Aminotransferase DegT</fullName>
    </submittedName>
</protein>
<dbReference type="InterPro" id="IPR023753">
    <property type="entry name" value="FAD/NAD-binding_dom"/>
</dbReference>
<evidence type="ECO:0000313" key="5">
    <source>
        <dbReference type="EMBL" id="KIU26757.1"/>
    </source>
</evidence>
<evidence type="ECO:0000259" key="4">
    <source>
        <dbReference type="Pfam" id="PF07992"/>
    </source>
</evidence>
<dbReference type="GO" id="GO:0030170">
    <property type="term" value="F:pyridoxal phosphate binding"/>
    <property type="evidence" value="ECO:0007669"/>
    <property type="project" value="TreeGrafter"/>
</dbReference>
<evidence type="ECO:0000256" key="1">
    <source>
        <dbReference type="ARBA" id="ARBA00022898"/>
    </source>
</evidence>
<dbReference type="PATRIC" id="fig|1549858.7.peg.2827"/>